<dbReference type="EMBL" id="LR797023">
    <property type="protein sequence ID" value="CAB4180823.1"/>
    <property type="molecule type" value="Genomic_DNA"/>
</dbReference>
<keyword evidence="1" id="KW-1133">Transmembrane helix</keyword>
<evidence type="ECO:0000256" key="1">
    <source>
        <dbReference type="SAM" id="Phobius"/>
    </source>
</evidence>
<dbReference type="EMBL" id="LR798367">
    <property type="protein sequence ID" value="CAB5226625.1"/>
    <property type="molecule type" value="Genomic_DNA"/>
</dbReference>
<dbReference type="EMBL" id="LR797353">
    <property type="protein sequence ID" value="CAB4204958.1"/>
    <property type="molecule type" value="Genomic_DNA"/>
</dbReference>
<keyword evidence="1" id="KW-0472">Membrane</keyword>
<sequence>MAGSRTLKLALLADIADFSKNINSAGTQSKTLGDQFEDFGKRAALAFAAAAAAIGAYAAAAIKNAAADEAAQRNLALTIENTTNATSKQIAGVEDYISKTSLAIGITDDQLRPAFGRLVRSTKDVEEAQRLLNLALDISSATGKPLEAVANALGKAYDGNLTSLSKLGLGLDQSILKSKDFDLVFQSLTGTFGGFAENEAQSTEKAFARIKIASDEVQEQIGTALLPLIQELTTYILTDVVPVIQQFVNGLTGVGGLDESLTDSENSALEWGKRIRSLIGTVVEFKDELVAVAAVIGTVFLVSKISAAVTATIALIKTLIAAYNALKVSAIVTGVATAFALNPLLGVGAVALAAGVLSAANALANSSKGETNFAVGGAPGAISGGGASSSGSGGTGGGTTSGGGGGGGGVTAAVASAVAATKAVAGGGFTDSQNAARLIAQGGGGFTDSQNAARLAAQAPVINLTVNGAIDKEGTARTIVETLNSSYYRGTGGASALQAI</sequence>
<evidence type="ECO:0000313" key="2">
    <source>
        <dbReference type="EMBL" id="CAB4150178.1"/>
    </source>
</evidence>
<proteinExistence type="predicted"/>
<evidence type="ECO:0000313" key="6">
    <source>
        <dbReference type="EMBL" id="CAB5226625.1"/>
    </source>
</evidence>
<name>A0A6J5Q9T7_9CAUD</name>
<evidence type="ECO:0000313" key="3">
    <source>
        <dbReference type="EMBL" id="CAB4180823.1"/>
    </source>
</evidence>
<evidence type="ECO:0000313" key="5">
    <source>
        <dbReference type="EMBL" id="CAB4204958.1"/>
    </source>
</evidence>
<protein>
    <submittedName>
        <fullName evidence="3">Uncharacterized protein</fullName>
    </submittedName>
</protein>
<feature type="transmembrane region" description="Helical" evidence="1">
    <location>
        <begin position="289"/>
        <end position="316"/>
    </location>
</feature>
<reference evidence="3" key="1">
    <citation type="submission" date="2020-05" db="EMBL/GenBank/DDBJ databases">
        <authorList>
            <person name="Chiriac C."/>
            <person name="Salcher M."/>
            <person name="Ghai R."/>
            <person name="Kavagutti S V."/>
        </authorList>
    </citation>
    <scope>NUCLEOTIDE SEQUENCE</scope>
</reference>
<keyword evidence="1" id="KW-0812">Transmembrane</keyword>
<dbReference type="EMBL" id="LR796540">
    <property type="protein sequence ID" value="CAB4150178.1"/>
    <property type="molecule type" value="Genomic_DNA"/>
</dbReference>
<organism evidence="3">
    <name type="scientific">uncultured Caudovirales phage</name>
    <dbReference type="NCBI Taxonomy" id="2100421"/>
    <lineage>
        <taxon>Viruses</taxon>
        <taxon>Duplodnaviria</taxon>
        <taxon>Heunggongvirae</taxon>
        <taxon>Uroviricota</taxon>
        <taxon>Caudoviricetes</taxon>
        <taxon>Peduoviridae</taxon>
        <taxon>Maltschvirus</taxon>
        <taxon>Maltschvirus maltsch</taxon>
    </lineage>
</organism>
<accession>A0A6J5Q9T7</accession>
<dbReference type="EMBL" id="LR797236">
    <property type="protein sequence ID" value="CAB4195185.1"/>
    <property type="molecule type" value="Genomic_DNA"/>
</dbReference>
<evidence type="ECO:0000313" key="4">
    <source>
        <dbReference type="EMBL" id="CAB4195185.1"/>
    </source>
</evidence>
<feature type="transmembrane region" description="Helical" evidence="1">
    <location>
        <begin position="328"/>
        <end position="357"/>
    </location>
</feature>
<gene>
    <name evidence="3" type="ORF">UFOVP1063_10</name>
    <name evidence="4" type="ORF">UFOVP1285_6</name>
    <name evidence="5" type="ORF">UFOVP1405_12</name>
    <name evidence="6" type="ORF">UFOVP1513_14</name>
    <name evidence="2" type="ORF">UFOVP563_4</name>
</gene>